<accession>A0ABR5TFH7</accession>
<feature type="transmembrane region" description="Helical" evidence="1">
    <location>
        <begin position="12"/>
        <end position="33"/>
    </location>
</feature>
<protein>
    <submittedName>
        <fullName evidence="2">Uncharacterized protein</fullName>
    </submittedName>
</protein>
<dbReference type="RefSeq" id="WP_059584115.1">
    <property type="nucleotide sequence ID" value="NZ_CP013419.1"/>
</dbReference>
<evidence type="ECO:0000256" key="1">
    <source>
        <dbReference type="SAM" id="Phobius"/>
    </source>
</evidence>
<comment type="caution">
    <text evidence="2">The sequence shown here is derived from an EMBL/GenBank/DDBJ whole genome shotgun (WGS) entry which is preliminary data.</text>
</comment>
<feature type="transmembrane region" description="Helical" evidence="1">
    <location>
        <begin position="39"/>
        <end position="72"/>
    </location>
</feature>
<keyword evidence="1" id="KW-0472">Membrane</keyword>
<sequence>MNIQSIAEGLTYTVITLAGIALAVWLCVELPWWSVPVIFGIVAFLGIALLGPIVVTGSYLIAAAIKAAVWLVGRLNRRTA</sequence>
<dbReference type="EMBL" id="LNJQ01000001">
    <property type="protein sequence ID" value="KWZ43741.1"/>
    <property type="molecule type" value="Genomic_DNA"/>
</dbReference>
<organism evidence="2 3">
    <name type="scientific">Burkholderia savannae</name>
    <dbReference type="NCBI Taxonomy" id="1637837"/>
    <lineage>
        <taxon>Bacteria</taxon>
        <taxon>Pseudomonadati</taxon>
        <taxon>Pseudomonadota</taxon>
        <taxon>Betaproteobacteria</taxon>
        <taxon>Burkholderiales</taxon>
        <taxon>Burkholderiaceae</taxon>
        <taxon>Burkholderia</taxon>
        <taxon>pseudomallei group</taxon>
    </lineage>
</organism>
<dbReference type="Proteomes" id="UP000070255">
    <property type="component" value="Unassembled WGS sequence"/>
</dbReference>
<reference evidence="2 3" key="1">
    <citation type="submission" date="2015-11" db="EMBL/GenBank/DDBJ databases">
        <authorList>
            <person name="Sahl J."/>
            <person name="Wagner D."/>
            <person name="Keim P."/>
        </authorList>
    </citation>
    <scope>NUCLEOTIDE SEQUENCE [LARGE SCALE GENOMIC DNA]</scope>
    <source>
        <strain evidence="2 3">BDU18</strain>
    </source>
</reference>
<keyword evidence="1" id="KW-1133">Transmembrane helix</keyword>
<gene>
    <name evidence="2" type="ORF">WS72_13335</name>
</gene>
<name>A0ABR5TFH7_9BURK</name>
<evidence type="ECO:0000313" key="3">
    <source>
        <dbReference type="Proteomes" id="UP000070255"/>
    </source>
</evidence>
<keyword evidence="3" id="KW-1185">Reference proteome</keyword>
<proteinExistence type="predicted"/>
<evidence type="ECO:0000313" key="2">
    <source>
        <dbReference type="EMBL" id="KWZ43741.1"/>
    </source>
</evidence>
<keyword evidence="1" id="KW-0812">Transmembrane</keyword>